<accession>A0A835H2L8</accession>
<evidence type="ECO:0000313" key="2">
    <source>
        <dbReference type="Proteomes" id="UP000631114"/>
    </source>
</evidence>
<dbReference type="GO" id="GO:0000175">
    <property type="term" value="F:3'-5'-RNA exonuclease activity"/>
    <property type="evidence" value="ECO:0007669"/>
    <property type="project" value="TreeGrafter"/>
</dbReference>
<keyword evidence="2" id="KW-1185">Reference proteome</keyword>
<sequence>MVLRKSLNKEGVTIEDASPQKDKRDHGDPNDPRVRLKCDCVGIMGAFELMDLHLFVLRSKESSCTHLFWDPEWADVKLAQAKYLLPHMAQFKARVSDKFGCNASILVCGGFNSTSGPWRSEPPFISCKPDFTTIIDYILFSPSEQLEPVAVLKLPGPVSSEVIGGIA</sequence>
<dbReference type="SUPFAM" id="SSF56219">
    <property type="entry name" value="DNase I-like"/>
    <property type="match status" value="1"/>
</dbReference>
<reference evidence="1 2" key="1">
    <citation type="submission" date="2020-10" db="EMBL/GenBank/DDBJ databases">
        <title>The Coptis chinensis genome and diversification of protoberbering-type alkaloids.</title>
        <authorList>
            <person name="Wang B."/>
            <person name="Shu S."/>
            <person name="Song C."/>
            <person name="Liu Y."/>
        </authorList>
    </citation>
    <scope>NUCLEOTIDE SEQUENCE [LARGE SCALE GENOMIC DNA]</scope>
    <source>
        <strain evidence="1">HL-2020</strain>
        <tissue evidence="1">Leaf</tissue>
    </source>
</reference>
<protein>
    <submittedName>
        <fullName evidence="1">Uncharacterized protein</fullName>
    </submittedName>
</protein>
<dbReference type="Proteomes" id="UP000631114">
    <property type="component" value="Unassembled WGS sequence"/>
</dbReference>
<dbReference type="Gene3D" id="3.60.10.10">
    <property type="entry name" value="Endonuclease/exonuclease/phosphatase"/>
    <property type="match status" value="1"/>
</dbReference>
<gene>
    <name evidence="1" type="ORF">IFM89_001285</name>
</gene>
<dbReference type="InterPro" id="IPR050410">
    <property type="entry name" value="CCR4/nocturin_mRNA_transcr"/>
</dbReference>
<dbReference type="EMBL" id="JADFTS010000008">
    <property type="protein sequence ID" value="KAF9591075.1"/>
    <property type="molecule type" value="Genomic_DNA"/>
</dbReference>
<dbReference type="InterPro" id="IPR036691">
    <property type="entry name" value="Endo/exonu/phosph_ase_sf"/>
</dbReference>
<name>A0A835H2L8_9MAGN</name>
<dbReference type="PANTHER" id="PTHR12121">
    <property type="entry name" value="CARBON CATABOLITE REPRESSOR PROTEIN 4"/>
    <property type="match status" value="1"/>
</dbReference>
<organism evidence="1 2">
    <name type="scientific">Coptis chinensis</name>
    <dbReference type="NCBI Taxonomy" id="261450"/>
    <lineage>
        <taxon>Eukaryota</taxon>
        <taxon>Viridiplantae</taxon>
        <taxon>Streptophyta</taxon>
        <taxon>Embryophyta</taxon>
        <taxon>Tracheophyta</taxon>
        <taxon>Spermatophyta</taxon>
        <taxon>Magnoliopsida</taxon>
        <taxon>Ranunculales</taxon>
        <taxon>Ranunculaceae</taxon>
        <taxon>Coptidoideae</taxon>
        <taxon>Coptis</taxon>
    </lineage>
</organism>
<comment type="caution">
    <text evidence="1">The sequence shown here is derived from an EMBL/GenBank/DDBJ whole genome shotgun (WGS) entry which is preliminary data.</text>
</comment>
<dbReference type="OrthoDB" id="2866996at2759"/>
<proteinExistence type="predicted"/>
<evidence type="ECO:0000313" key="1">
    <source>
        <dbReference type="EMBL" id="KAF9591075.1"/>
    </source>
</evidence>
<dbReference type="AlphaFoldDB" id="A0A835H2L8"/>
<dbReference type="PANTHER" id="PTHR12121:SF68">
    <property type="entry name" value="CARBON CATABOLITE REPRESSOR PROTEIN 4 HOMOLOG 4-RELATED"/>
    <property type="match status" value="1"/>
</dbReference>